<dbReference type="Proteomes" id="UP000030428">
    <property type="component" value="Unassembled WGS sequence"/>
</dbReference>
<gene>
    <name evidence="1" type="ORF">PN36_09305</name>
</gene>
<evidence type="ECO:0000313" key="1">
    <source>
        <dbReference type="EMBL" id="KHD05392.2"/>
    </source>
</evidence>
<sequence length="76" mass="8880">MNMEKNNRILGAKTLYVFTPRCLFLGIVRGTRRAVVDLIKRVEILMLSDVFFVPSLWINVDLFIQFEEIEIVFISS</sequence>
<dbReference type="AlphaFoldDB" id="A0A0A6P4N7"/>
<comment type="caution">
    <text evidence="1">The sequence shown here is derived from an EMBL/GenBank/DDBJ whole genome shotgun (WGS) entry which is preliminary data.</text>
</comment>
<protein>
    <submittedName>
        <fullName evidence="1">Uncharacterized protein</fullName>
    </submittedName>
</protein>
<reference evidence="1 2" key="1">
    <citation type="journal article" date="2016" name="Front. Microbiol.">
        <title>Single-Cell (Meta-)Genomics of a Dimorphic Candidatus Thiomargarita nelsonii Reveals Genomic Plasticity.</title>
        <authorList>
            <person name="Flood B.E."/>
            <person name="Fliss P."/>
            <person name="Jones D.S."/>
            <person name="Dick G.J."/>
            <person name="Jain S."/>
            <person name="Kaster A.K."/>
            <person name="Winkel M."/>
            <person name="Mussmann M."/>
            <person name="Bailey J."/>
        </authorList>
    </citation>
    <scope>NUCLEOTIDE SEQUENCE [LARGE SCALE GENOMIC DNA]</scope>
    <source>
        <strain evidence="1">Hydrate Ridge</strain>
    </source>
</reference>
<accession>A0A0A6P4N7</accession>
<proteinExistence type="predicted"/>
<name>A0A0A6P4N7_9GAMM</name>
<evidence type="ECO:0000313" key="2">
    <source>
        <dbReference type="Proteomes" id="UP000030428"/>
    </source>
</evidence>
<keyword evidence="2" id="KW-1185">Reference proteome</keyword>
<organism evidence="1 2">
    <name type="scientific">Candidatus Thiomargarita nelsonii</name>
    <dbReference type="NCBI Taxonomy" id="1003181"/>
    <lineage>
        <taxon>Bacteria</taxon>
        <taxon>Pseudomonadati</taxon>
        <taxon>Pseudomonadota</taxon>
        <taxon>Gammaproteobacteria</taxon>
        <taxon>Thiotrichales</taxon>
        <taxon>Thiotrichaceae</taxon>
        <taxon>Thiomargarita</taxon>
    </lineage>
</organism>
<dbReference type="EMBL" id="JSZA02000028">
    <property type="protein sequence ID" value="KHD05392.2"/>
    <property type="molecule type" value="Genomic_DNA"/>
</dbReference>